<feature type="chain" id="PRO_5045076617" evidence="1">
    <location>
        <begin position="27"/>
        <end position="188"/>
    </location>
</feature>
<protein>
    <submittedName>
        <fullName evidence="2">Uncharacterized protein</fullName>
    </submittedName>
</protein>
<name>A0ABP0YC11_9ROSI</name>
<evidence type="ECO:0000313" key="2">
    <source>
        <dbReference type="EMBL" id="CAK9318018.1"/>
    </source>
</evidence>
<sequence length="188" mass="21931">MEDCRFSMERVLFPVILLFVLPKCESWGWFSSSSFSDSTMDPSKQYTVAEFSMEGFDDRKGVRRIENAKNKLTLSNSCWESAYRHLFAGCSEIFAADEKRSRFAWHLSDCFQKDSGRPPFPSCVQKSPMAECLKYLNEHEHRIYLEFFLETDSICHQLQAHAFKHETERLVNELKRSSESADAKVRND</sequence>
<dbReference type="Proteomes" id="UP001642487">
    <property type="component" value="Chromosome 3"/>
</dbReference>
<evidence type="ECO:0000256" key="1">
    <source>
        <dbReference type="SAM" id="SignalP"/>
    </source>
</evidence>
<keyword evidence="3" id="KW-1185">Reference proteome</keyword>
<dbReference type="PANTHER" id="PTHR33538">
    <property type="entry name" value="PROTEIN GAMETE EXPRESSED 1"/>
    <property type="match status" value="1"/>
</dbReference>
<dbReference type="PANTHER" id="PTHR33538:SF2">
    <property type="entry name" value="PROTEIN GAMETE EXPRESSED 1"/>
    <property type="match status" value="1"/>
</dbReference>
<accession>A0ABP0YC11</accession>
<dbReference type="EMBL" id="OZ021737">
    <property type="protein sequence ID" value="CAK9318018.1"/>
    <property type="molecule type" value="Genomic_DNA"/>
</dbReference>
<keyword evidence="1" id="KW-0732">Signal</keyword>
<proteinExistence type="predicted"/>
<evidence type="ECO:0000313" key="3">
    <source>
        <dbReference type="Proteomes" id="UP001642487"/>
    </source>
</evidence>
<feature type="signal peptide" evidence="1">
    <location>
        <begin position="1"/>
        <end position="26"/>
    </location>
</feature>
<organism evidence="2 3">
    <name type="scientific">Citrullus colocynthis</name>
    <name type="common">colocynth</name>
    <dbReference type="NCBI Taxonomy" id="252529"/>
    <lineage>
        <taxon>Eukaryota</taxon>
        <taxon>Viridiplantae</taxon>
        <taxon>Streptophyta</taxon>
        <taxon>Embryophyta</taxon>
        <taxon>Tracheophyta</taxon>
        <taxon>Spermatophyta</taxon>
        <taxon>Magnoliopsida</taxon>
        <taxon>eudicotyledons</taxon>
        <taxon>Gunneridae</taxon>
        <taxon>Pentapetalae</taxon>
        <taxon>rosids</taxon>
        <taxon>fabids</taxon>
        <taxon>Cucurbitales</taxon>
        <taxon>Cucurbitaceae</taxon>
        <taxon>Benincaseae</taxon>
        <taxon>Citrullus</taxon>
    </lineage>
</organism>
<reference evidence="2 3" key="1">
    <citation type="submission" date="2024-03" db="EMBL/GenBank/DDBJ databases">
        <authorList>
            <person name="Gkanogiannis A."/>
            <person name="Becerra Lopez-Lavalle L."/>
        </authorList>
    </citation>
    <scope>NUCLEOTIDE SEQUENCE [LARGE SCALE GENOMIC DNA]</scope>
</reference>
<gene>
    <name evidence="2" type="ORF">CITCOLO1_LOCUS9972</name>
</gene>
<dbReference type="InterPro" id="IPR040346">
    <property type="entry name" value="GEX1/Brambleberry"/>
</dbReference>